<accession>A0A2V1EBD6</accession>
<name>A0A2V1EBD6_9PLEO</name>
<proteinExistence type="predicted"/>
<dbReference type="Proteomes" id="UP000244855">
    <property type="component" value="Unassembled WGS sequence"/>
</dbReference>
<reference evidence="1 2" key="1">
    <citation type="journal article" date="2018" name="Sci. Rep.">
        <title>Comparative genomics provides insights into the lifestyle and reveals functional heterogeneity of dark septate endophytic fungi.</title>
        <authorList>
            <person name="Knapp D.G."/>
            <person name="Nemeth J.B."/>
            <person name="Barry K."/>
            <person name="Hainaut M."/>
            <person name="Henrissat B."/>
            <person name="Johnson J."/>
            <person name="Kuo A."/>
            <person name="Lim J.H.P."/>
            <person name="Lipzen A."/>
            <person name="Nolan M."/>
            <person name="Ohm R.A."/>
            <person name="Tamas L."/>
            <person name="Grigoriev I.V."/>
            <person name="Spatafora J.W."/>
            <person name="Nagy L.G."/>
            <person name="Kovacs G.M."/>
        </authorList>
    </citation>
    <scope>NUCLEOTIDE SEQUENCE [LARGE SCALE GENOMIC DNA]</scope>
    <source>
        <strain evidence="1 2">DSE2036</strain>
    </source>
</reference>
<keyword evidence="2" id="KW-1185">Reference proteome</keyword>
<dbReference type="AlphaFoldDB" id="A0A2V1EBD6"/>
<gene>
    <name evidence="1" type="ORF">DM02DRAFT_327413</name>
</gene>
<sequence length="274" mass="29124">MLAGCRIDEVLAAVDCAFANVAHVIRDLQVTTSLAYLLAVLLEETLVCLLNRNVVASRLSGEGGWVGERFRARKPVQKLPRVSPSIPAIVQQRPSGGGHVIRQGASADKHVRQHGHPRLPPGLGSAGLQVVLVRFDVLGGRADVLGGHRKQGTESRVVFGTEGIEQEEPGGGARVDPAEFGGGQPGTGGVSLHAPRERVHHHEMGSRRQLVEDHGRSVGTGVRLALRLRPLVPAEGEIAHGVFIAHHDEKPRGPGRVSISLPIEKAPTCSRTAP</sequence>
<organism evidence="1 2">
    <name type="scientific">Periconia macrospinosa</name>
    <dbReference type="NCBI Taxonomy" id="97972"/>
    <lineage>
        <taxon>Eukaryota</taxon>
        <taxon>Fungi</taxon>
        <taxon>Dikarya</taxon>
        <taxon>Ascomycota</taxon>
        <taxon>Pezizomycotina</taxon>
        <taxon>Dothideomycetes</taxon>
        <taxon>Pleosporomycetidae</taxon>
        <taxon>Pleosporales</taxon>
        <taxon>Massarineae</taxon>
        <taxon>Periconiaceae</taxon>
        <taxon>Periconia</taxon>
    </lineage>
</organism>
<evidence type="ECO:0000313" key="1">
    <source>
        <dbReference type="EMBL" id="PVI07472.1"/>
    </source>
</evidence>
<dbReference type="EMBL" id="KZ805304">
    <property type="protein sequence ID" value="PVI07472.1"/>
    <property type="molecule type" value="Genomic_DNA"/>
</dbReference>
<evidence type="ECO:0000313" key="2">
    <source>
        <dbReference type="Proteomes" id="UP000244855"/>
    </source>
</evidence>
<protein>
    <submittedName>
        <fullName evidence="1">Uncharacterized protein</fullName>
    </submittedName>
</protein>